<dbReference type="PANTHER" id="PTHR45740:SF2">
    <property type="entry name" value="POLY [ADP-RIBOSE] POLYMERASE"/>
    <property type="match status" value="1"/>
</dbReference>
<dbReference type="GO" id="GO:0003950">
    <property type="term" value="F:NAD+ poly-ADP-ribosyltransferase activity"/>
    <property type="evidence" value="ECO:0007669"/>
    <property type="project" value="InterPro"/>
</dbReference>
<dbReference type="GeneID" id="109475737"/>
<feature type="domain" description="WWE" evidence="4">
    <location>
        <begin position="55"/>
        <end position="140"/>
    </location>
</feature>
<dbReference type="KEGG" id="bbel:109475737"/>
<dbReference type="PROSITE" id="PS50918">
    <property type="entry name" value="WWE"/>
    <property type="match status" value="1"/>
</dbReference>
<evidence type="ECO:0000259" key="5">
    <source>
        <dbReference type="PROSITE" id="PS51059"/>
    </source>
</evidence>
<proteinExistence type="inferred from homology"/>
<comment type="subcellular location">
    <subcellularLocation>
        <location evidence="1">Nucleus</location>
    </subcellularLocation>
</comment>
<evidence type="ECO:0000259" key="4">
    <source>
        <dbReference type="PROSITE" id="PS50918"/>
    </source>
</evidence>
<dbReference type="InterPro" id="IPR018123">
    <property type="entry name" value="WWE-dom_subgr"/>
</dbReference>
<sequence>MEEVFSQPSNASFNLGDVESSLNGWTVHFDTMELEISDSPPRKYVWIRRLSTPSSAQSANGAWSTKWVWYWEDKASWCEYGSTKYVSPSNITSDDIERAYLQKQSSYNFRTDEFPYILDFTGMYQQNLNPRYSTMRLVRRRPVFVQFKTASTTDTSQPSSMTKGSLPTSWKPMPQNKAFITVPLAPTNSEFKEVEKLFRQTMGDDKVNLKVERVQNPRLWEKYKM</sequence>
<evidence type="ECO:0000313" key="7">
    <source>
        <dbReference type="RefSeq" id="XP_019632059.1"/>
    </source>
</evidence>
<reference evidence="7" key="1">
    <citation type="submission" date="2025-08" db="UniProtKB">
        <authorList>
            <consortium name="RefSeq"/>
        </authorList>
    </citation>
    <scope>IDENTIFICATION</scope>
    <source>
        <tissue evidence="7">Gonad</tissue>
    </source>
</reference>
<organism evidence="6 7">
    <name type="scientific">Branchiostoma belcheri</name>
    <name type="common">Amphioxus</name>
    <dbReference type="NCBI Taxonomy" id="7741"/>
    <lineage>
        <taxon>Eukaryota</taxon>
        <taxon>Metazoa</taxon>
        <taxon>Chordata</taxon>
        <taxon>Cephalochordata</taxon>
        <taxon>Leptocardii</taxon>
        <taxon>Amphioxiformes</taxon>
        <taxon>Branchiostomatidae</taxon>
        <taxon>Branchiostoma</taxon>
    </lineage>
</organism>
<evidence type="ECO:0000313" key="6">
    <source>
        <dbReference type="Proteomes" id="UP000515135"/>
    </source>
</evidence>
<dbReference type="Gene3D" id="3.90.228.10">
    <property type="match status" value="1"/>
</dbReference>
<gene>
    <name evidence="7" type="primary">LOC109475737</name>
</gene>
<dbReference type="Proteomes" id="UP000515135">
    <property type="component" value="Unplaced"/>
</dbReference>
<dbReference type="InterPro" id="IPR051712">
    <property type="entry name" value="ARTD-AVP"/>
</dbReference>
<comment type="similarity">
    <text evidence="3">Belongs to the ARTD/PARP family.</text>
</comment>
<dbReference type="InterPro" id="IPR004170">
    <property type="entry name" value="WWE_dom"/>
</dbReference>
<evidence type="ECO:0000256" key="2">
    <source>
        <dbReference type="ARBA" id="ARBA00023242"/>
    </source>
</evidence>
<dbReference type="SUPFAM" id="SSF117839">
    <property type="entry name" value="WWE domain"/>
    <property type="match status" value="1"/>
</dbReference>
<dbReference type="PANTHER" id="PTHR45740">
    <property type="entry name" value="POLY [ADP-RIBOSE] POLYMERASE"/>
    <property type="match status" value="1"/>
</dbReference>
<dbReference type="Gene3D" id="3.30.720.50">
    <property type="match status" value="1"/>
</dbReference>
<dbReference type="Pfam" id="PF02825">
    <property type="entry name" value="WWE"/>
    <property type="match status" value="1"/>
</dbReference>
<dbReference type="GO" id="GO:0005634">
    <property type="term" value="C:nucleus"/>
    <property type="evidence" value="ECO:0007669"/>
    <property type="project" value="UniProtKB-SubCell"/>
</dbReference>
<dbReference type="RefSeq" id="XP_019632059.1">
    <property type="nucleotide sequence ID" value="XM_019776500.1"/>
</dbReference>
<dbReference type="InterPro" id="IPR012317">
    <property type="entry name" value="Poly(ADP-ribose)pol_cat_dom"/>
</dbReference>
<dbReference type="GO" id="GO:1990404">
    <property type="term" value="F:NAD+-protein mono-ADP-ribosyltransferase activity"/>
    <property type="evidence" value="ECO:0007669"/>
    <property type="project" value="TreeGrafter"/>
</dbReference>
<name>A0A6P4ZDS8_BRABE</name>
<evidence type="ECO:0000256" key="1">
    <source>
        <dbReference type="ARBA" id="ARBA00004123"/>
    </source>
</evidence>
<dbReference type="GO" id="GO:0008270">
    <property type="term" value="F:zinc ion binding"/>
    <property type="evidence" value="ECO:0007669"/>
    <property type="project" value="InterPro"/>
</dbReference>
<accession>A0A6P4ZDS8</accession>
<dbReference type="SMART" id="SM00678">
    <property type="entry name" value="WWE"/>
    <property type="match status" value="1"/>
</dbReference>
<keyword evidence="6" id="KW-1185">Reference proteome</keyword>
<protein>
    <submittedName>
        <fullName evidence="7">Poly [ADP-ribose] polymerase 12-like</fullName>
    </submittedName>
</protein>
<dbReference type="InterPro" id="IPR037197">
    <property type="entry name" value="WWE_dom_sf"/>
</dbReference>
<dbReference type="AlphaFoldDB" id="A0A6P4ZDS8"/>
<evidence type="ECO:0000256" key="3">
    <source>
        <dbReference type="ARBA" id="ARBA00024347"/>
    </source>
</evidence>
<dbReference type="PROSITE" id="PS51059">
    <property type="entry name" value="PARP_CATALYTIC"/>
    <property type="match status" value="1"/>
</dbReference>
<dbReference type="OrthoDB" id="6133115at2759"/>
<feature type="domain" description="PARP catalytic" evidence="5">
    <location>
        <begin position="166"/>
        <end position="225"/>
    </location>
</feature>
<keyword evidence="2" id="KW-0539">Nucleus</keyword>